<dbReference type="AlphaFoldDB" id="A0AAD7THK3"/>
<dbReference type="EMBL" id="JAPEVG010000557">
    <property type="protein sequence ID" value="KAJ8457470.1"/>
    <property type="molecule type" value="Genomic_DNA"/>
</dbReference>
<reference evidence="2" key="1">
    <citation type="submission" date="2022-11" db="EMBL/GenBank/DDBJ databases">
        <title>Genome Sequence of Cubamyces cubensis.</title>
        <authorList>
            <person name="Buettner E."/>
        </authorList>
    </citation>
    <scope>NUCLEOTIDE SEQUENCE</scope>
    <source>
        <strain evidence="2">MPL-01</strain>
    </source>
</reference>
<organism evidence="2 3">
    <name type="scientific">Trametes cubensis</name>
    <dbReference type="NCBI Taxonomy" id="1111947"/>
    <lineage>
        <taxon>Eukaryota</taxon>
        <taxon>Fungi</taxon>
        <taxon>Dikarya</taxon>
        <taxon>Basidiomycota</taxon>
        <taxon>Agaricomycotina</taxon>
        <taxon>Agaricomycetes</taxon>
        <taxon>Polyporales</taxon>
        <taxon>Polyporaceae</taxon>
        <taxon>Trametes</taxon>
    </lineage>
</organism>
<name>A0AAD7THK3_9APHY</name>
<evidence type="ECO:0000313" key="3">
    <source>
        <dbReference type="Proteomes" id="UP001215151"/>
    </source>
</evidence>
<sequence length="702" mass="78166">MTLARRRAALRMSLFDSSCHPGLLGDTSTDDLAPPENDPLDSDRGTGTEVVNRLQHAVHGLVEDLDKAEKRWDARFAHIEEEAEQLMRRHGDICRSMRDSKRTHDGTTDHITQLEAEVLDLREVLSELTRSVGSAFREVKEHKEHRREVQRILSDNKNTLRADIHDLQRKIGTLELDTTVMKSQRGVDRARTERMEQSMAVLEATDGTIRNTLRRLERNMEEISDLSHNSDLAMPVLDEVPPRSRSLAEELICAEAFERMEEPNVEHHPLATLTLAGCESSSDLSSCSGATTSAAGMPDPTALNDGSTSQHPLPDDLVLSSHAGITDNDIPLWAHRSILVVRRRGTYRDDYGEEHPGSPQSSKTIKRHTLNDKMQQKRKEIQATILENTVLMATAGGDPTPLSGTSMADKTMQPVTPAKARQDVLSALESGLDLRIALVPASTRLVFITTPAALTDPAAPVEPSTHASRNFLEFYEWLASTRWYLTTLGDVGDHNVDTCLAILLCKVDNRLKSLAEMMRQQWEVEKVEAGLYGLASKQDAGPVVYDPSRFYKSRADLEPFVLVALIMTTILHTVHAVTRADSNYVLTTIRAVLFGAFIFCNQGGRSSLTPEQQAVLQTVPRDVRTALKRLNITPEIVRHACCPRCFKTYPPDPLRTDDPYPHHCDFSETNKQSGYRGASGGLMDSLDPPEARLDRHLPCPLN</sequence>
<evidence type="ECO:0000256" key="1">
    <source>
        <dbReference type="SAM" id="MobiDB-lite"/>
    </source>
</evidence>
<dbReference type="Proteomes" id="UP001215151">
    <property type="component" value="Unassembled WGS sequence"/>
</dbReference>
<accession>A0AAD7THK3</accession>
<gene>
    <name evidence="2" type="ORF">ONZ51_g11508</name>
</gene>
<proteinExistence type="predicted"/>
<keyword evidence="3" id="KW-1185">Reference proteome</keyword>
<feature type="region of interest" description="Disordered" evidence="1">
    <location>
        <begin position="673"/>
        <end position="702"/>
    </location>
</feature>
<comment type="caution">
    <text evidence="2">The sequence shown here is derived from an EMBL/GenBank/DDBJ whole genome shotgun (WGS) entry which is preliminary data.</text>
</comment>
<protein>
    <submittedName>
        <fullName evidence="2">Uncharacterized protein</fullName>
    </submittedName>
</protein>
<feature type="compositionally biased region" description="Basic and acidic residues" evidence="1">
    <location>
        <begin position="689"/>
        <end position="702"/>
    </location>
</feature>
<feature type="compositionally biased region" description="Low complexity" evidence="1">
    <location>
        <begin position="281"/>
        <end position="296"/>
    </location>
</feature>
<evidence type="ECO:0000313" key="2">
    <source>
        <dbReference type="EMBL" id="KAJ8457470.1"/>
    </source>
</evidence>
<feature type="region of interest" description="Disordered" evidence="1">
    <location>
        <begin position="349"/>
        <end position="368"/>
    </location>
</feature>
<feature type="region of interest" description="Disordered" evidence="1">
    <location>
        <begin position="281"/>
        <end position="315"/>
    </location>
</feature>
<feature type="region of interest" description="Disordered" evidence="1">
    <location>
        <begin position="23"/>
        <end position="46"/>
    </location>
</feature>
<dbReference type="Gene3D" id="1.10.287.1490">
    <property type="match status" value="1"/>
</dbReference>